<sequence>MIHAPLPTSTTTVTTIITTTSLPVPPPQPQQRSSDPILLQRISKLEQHMTDLIQRNLALEESDPPAVDMKEILQQRMFEDKSYKAHEDHKNLFDALQKSLERDYSNQLLADLEEACHKKRKKHTALRSPSGSPPSYPPPPPPLAGASGALAGISGAQELSPTDSLMHDDSILDEQVHLSTDEDSENDHLPKADSRKD</sequence>
<feature type="compositionally biased region" description="Low complexity" evidence="1">
    <location>
        <begin position="144"/>
        <end position="156"/>
    </location>
</feature>
<accession>A0ABQ5EZ66</accession>
<dbReference type="Proteomes" id="UP001151760">
    <property type="component" value="Unassembled WGS sequence"/>
</dbReference>
<proteinExistence type="predicted"/>
<protein>
    <submittedName>
        <fullName evidence="2">Uncharacterized protein</fullName>
    </submittedName>
</protein>
<reference evidence="2" key="1">
    <citation type="journal article" date="2022" name="Int. J. Mol. Sci.">
        <title>Draft Genome of Tanacetum Coccineum: Genomic Comparison of Closely Related Tanacetum-Family Plants.</title>
        <authorList>
            <person name="Yamashiro T."/>
            <person name="Shiraishi A."/>
            <person name="Nakayama K."/>
            <person name="Satake H."/>
        </authorList>
    </citation>
    <scope>NUCLEOTIDE SEQUENCE</scope>
</reference>
<feature type="compositionally biased region" description="Pro residues" evidence="1">
    <location>
        <begin position="131"/>
        <end position="143"/>
    </location>
</feature>
<evidence type="ECO:0000256" key="1">
    <source>
        <dbReference type="SAM" id="MobiDB-lite"/>
    </source>
</evidence>
<keyword evidence="3" id="KW-1185">Reference proteome</keyword>
<comment type="caution">
    <text evidence="2">The sequence shown here is derived from an EMBL/GenBank/DDBJ whole genome shotgun (WGS) entry which is preliminary data.</text>
</comment>
<feature type="compositionally biased region" description="Basic and acidic residues" evidence="1">
    <location>
        <begin position="165"/>
        <end position="197"/>
    </location>
</feature>
<feature type="region of interest" description="Disordered" evidence="1">
    <location>
        <begin position="119"/>
        <end position="197"/>
    </location>
</feature>
<organism evidence="2 3">
    <name type="scientific">Tanacetum coccineum</name>
    <dbReference type="NCBI Taxonomy" id="301880"/>
    <lineage>
        <taxon>Eukaryota</taxon>
        <taxon>Viridiplantae</taxon>
        <taxon>Streptophyta</taxon>
        <taxon>Embryophyta</taxon>
        <taxon>Tracheophyta</taxon>
        <taxon>Spermatophyta</taxon>
        <taxon>Magnoliopsida</taxon>
        <taxon>eudicotyledons</taxon>
        <taxon>Gunneridae</taxon>
        <taxon>Pentapetalae</taxon>
        <taxon>asterids</taxon>
        <taxon>campanulids</taxon>
        <taxon>Asterales</taxon>
        <taxon>Asteraceae</taxon>
        <taxon>Asteroideae</taxon>
        <taxon>Anthemideae</taxon>
        <taxon>Anthemidinae</taxon>
        <taxon>Tanacetum</taxon>
    </lineage>
</organism>
<dbReference type="EMBL" id="BQNB010016794">
    <property type="protein sequence ID" value="GJT55867.1"/>
    <property type="molecule type" value="Genomic_DNA"/>
</dbReference>
<gene>
    <name evidence="2" type="ORF">Tco_0990921</name>
</gene>
<name>A0ABQ5EZ66_9ASTR</name>
<evidence type="ECO:0000313" key="2">
    <source>
        <dbReference type="EMBL" id="GJT55867.1"/>
    </source>
</evidence>
<reference evidence="2" key="2">
    <citation type="submission" date="2022-01" db="EMBL/GenBank/DDBJ databases">
        <authorList>
            <person name="Yamashiro T."/>
            <person name="Shiraishi A."/>
            <person name="Satake H."/>
            <person name="Nakayama K."/>
        </authorList>
    </citation>
    <scope>NUCLEOTIDE SEQUENCE</scope>
</reference>
<evidence type="ECO:0000313" key="3">
    <source>
        <dbReference type="Proteomes" id="UP001151760"/>
    </source>
</evidence>